<dbReference type="GO" id="GO:0004143">
    <property type="term" value="F:ATP-dependent diacylglycerol kinase activity"/>
    <property type="evidence" value="ECO:0007669"/>
    <property type="project" value="InterPro"/>
</dbReference>
<dbReference type="Proteomes" id="UP000092321">
    <property type="component" value="Unassembled WGS sequence"/>
</dbReference>
<keyword evidence="2" id="KW-0548">Nucleotidyltransferase</keyword>
<dbReference type="GO" id="GO:0006654">
    <property type="term" value="P:phosphatidic acid biosynthetic process"/>
    <property type="evidence" value="ECO:0007669"/>
    <property type="project" value="TreeGrafter"/>
</dbReference>
<feature type="transmembrane region" description="Helical" evidence="1">
    <location>
        <begin position="36"/>
        <end position="52"/>
    </location>
</feature>
<keyword evidence="1" id="KW-1133">Transmembrane helix</keyword>
<dbReference type="GO" id="GO:0016779">
    <property type="term" value="F:nucleotidyltransferase activity"/>
    <property type="evidence" value="ECO:0007669"/>
    <property type="project" value="UniProtKB-KW"/>
</dbReference>
<protein>
    <submittedName>
        <fullName evidence="2">Phosphatidate cytidylyltransferase</fullName>
    </submittedName>
</protein>
<keyword evidence="2" id="KW-0808">Transferase</keyword>
<name>A0A1B7T9S4_9ASCO</name>
<dbReference type="OrthoDB" id="5673at2759"/>
<reference evidence="3" key="1">
    <citation type="journal article" date="2016" name="Proc. Natl. Acad. Sci. U.S.A.">
        <title>Comparative genomics of biotechnologically important yeasts.</title>
        <authorList>
            <person name="Riley R."/>
            <person name="Haridas S."/>
            <person name="Wolfe K.H."/>
            <person name="Lopes M.R."/>
            <person name="Hittinger C.T."/>
            <person name="Goeker M."/>
            <person name="Salamov A.A."/>
            <person name="Wisecaver J.H."/>
            <person name="Long T.M."/>
            <person name="Calvey C.H."/>
            <person name="Aerts A.L."/>
            <person name="Barry K.W."/>
            <person name="Choi C."/>
            <person name="Clum A."/>
            <person name="Coughlan A.Y."/>
            <person name="Deshpande S."/>
            <person name="Douglass A.P."/>
            <person name="Hanson S.J."/>
            <person name="Klenk H.-P."/>
            <person name="LaButti K.M."/>
            <person name="Lapidus A."/>
            <person name="Lindquist E.A."/>
            <person name="Lipzen A.M."/>
            <person name="Meier-Kolthoff J.P."/>
            <person name="Ohm R.A."/>
            <person name="Otillar R.P."/>
            <person name="Pangilinan J.L."/>
            <person name="Peng Y."/>
            <person name="Rokas A."/>
            <person name="Rosa C.A."/>
            <person name="Scheuner C."/>
            <person name="Sibirny A.A."/>
            <person name="Slot J.C."/>
            <person name="Stielow J.B."/>
            <person name="Sun H."/>
            <person name="Kurtzman C.P."/>
            <person name="Blackwell M."/>
            <person name="Grigoriev I.V."/>
            <person name="Jeffries T.W."/>
        </authorList>
    </citation>
    <scope>NUCLEOTIDE SEQUENCE [LARGE SCALE GENOMIC DNA]</scope>
    <source>
        <strain evidence="3">NRRL Y-1626</strain>
    </source>
</reference>
<keyword evidence="1" id="KW-0472">Membrane</keyword>
<dbReference type="PANTHER" id="PTHR31303">
    <property type="entry name" value="CTP-DEPENDENT DIACYLGLYCEROL KINASE 1"/>
    <property type="match status" value="1"/>
</dbReference>
<keyword evidence="3" id="KW-1185">Reference proteome</keyword>
<dbReference type="InterPro" id="IPR037997">
    <property type="entry name" value="Dgk1-like"/>
</dbReference>
<organism evidence="2 3">
    <name type="scientific">Hanseniaspora valbyensis NRRL Y-1626</name>
    <dbReference type="NCBI Taxonomy" id="766949"/>
    <lineage>
        <taxon>Eukaryota</taxon>
        <taxon>Fungi</taxon>
        <taxon>Dikarya</taxon>
        <taxon>Ascomycota</taxon>
        <taxon>Saccharomycotina</taxon>
        <taxon>Saccharomycetes</taxon>
        <taxon>Saccharomycodales</taxon>
        <taxon>Saccharomycodaceae</taxon>
        <taxon>Hanseniaspora</taxon>
    </lineage>
</organism>
<feature type="transmembrane region" description="Helical" evidence="1">
    <location>
        <begin position="58"/>
        <end position="75"/>
    </location>
</feature>
<feature type="transmembrane region" description="Helical" evidence="1">
    <location>
        <begin position="102"/>
        <end position="119"/>
    </location>
</feature>
<feature type="transmembrane region" description="Helical" evidence="1">
    <location>
        <begin position="158"/>
        <end position="179"/>
    </location>
</feature>
<dbReference type="AlphaFoldDB" id="A0A1B7T9S4"/>
<keyword evidence="1" id="KW-0812">Transmembrane</keyword>
<evidence type="ECO:0000313" key="2">
    <source>
        <dbReference type="EMBL" id="OBA25491.1"/>
    </source>
</evidence>
<accession>A0A1B7T9S4</accession>
<dbReference type="GO" id="GO:0005789">
    <property type="term" value="C:endoplasmic reticulum membrane"/>
    <property type="evidence" value="ECO:0007669"/>
    <property type="project" value="TreeGrafter"/>
</dbReference>
<evidence type="ECO:0000256" key="1">
    <source>
        <dbReference type="SAM" id="Phobius"/>
    </source>
</evidence>
<comment type="caution">
    <text evidence="2">The sequence shown here is derived from an EMBL/GenBank/DDBJ whole genome shotgun (WGS) entry which is preliminary data.</text>
</comment>
<sequence length="245" mass="27555">MSTSTPSPHIPLAQIRFRSHEFFGKYITKHELPRKILHSSIGLIAVYLYIQGVDYTKLASILTIAFFSILMFDIVRLRWHSFNWLYCKVVGMLMRPSEVNKYNGVLFYILGLIFSFGLFQKDICLISVMLLSWSDTAASTFGRKYGHLTPKIARNKSLAGSLAAFIVGVISVYTVYGILLPSFPELNDYADIKWHAEESSLSLTTISLLGGFVASFSEGIDIYDIDDNLTIPVLSSLFMAFVTSF</sequence>
<gene>
    <name evidence="2" type="ORF">HANVADRAFT_53892</name>
</gene>
<dbReference type="EMBL" id="LXPE01000086">
    <property type="protein sequence ID" value="OBA25491.1"/>
    <property type="molecule type" value="Genomic_DNA"/>
</dbReference>
<proteinExistence type="predicted"/>
<evidence type="ECO:0000313" key="3">
    <source>
        <dbReference type="Proteomes" id="UP000092321"/>
    </source>
</evidence>
<dbReference type="PANTHER" id="PTHR31303:SF1">
    <property type="entry name" value="CTP-DEPENDENT DIACYLGLYCEROL KINASE 1"/>
    <property type="match status" value="1"/>
</dbReference>